<dbReference type="InterPro" id="IPR036322">
    <property type="entry name" value="WD40_repeat_dom_sf"/>
</dbReference>
<evidence type="ECO:0000256" key="2">
    <source>
        <dbReference type="ARBA" id="ARBA00022737"/>
    </source>
</evidence>
<sequence length="431" mass="48093">MEKFLVPAEPSVEPPKPVKRRRWKRSMVELNGRFEPKYRHDMAGLLMQSYTEGYYLAAVTRSGCLTIHDFEALYCQSSNTSSQCPAEIESKNVMHLSLHKRLDVVRWNISNQDEIACASIRSGEVLVFDIGYVSSEPIEILRARHTVTIHGSEKNRGFSDISFTSDGSSRVFASDTQGCINVWDRRASAFPYLQLTTNSHDFLSSIQLNLENQASNSPFTALRLASALEKIGSLKAQSEIVPSKIQSIGLDPSCPYQLAFHLDDGWSGVLNIYNLCVTHLHCPPPPWLNCESANSTISLYDWRKGSWLPTYSIYMVGSATENAIYLLDFFPDATSPSHVDYDEDTGGSRVKQNRFIALSEGVTSCAAHPLNGTIIAGTKTTGSGDIHLGLEHSSVSVKYEKLELISDHTYVWGWLFQNASLLVLSQRHDRC</sequence>
<proteinExistence type="predicted"/>
<organism evidence="3 4">
    <name type="scientific">Punica granatum</name>
    <name type="common">Pomegranate</name>
    <dbReference type="NCBI Taxonomy" id="22663"/>
    <lineage>
        <taxon>Eukaryota</taxon>
        <taxon>Viridiplantae</taxon>
        <taxon>Streptophyta</taxon>
        <taxon>Embryophyta</taxon>
        <taxon>Tracheophyta</taxon>
        <taxon>Spermatophyta</taxon>
        <taxon>Magnoliopsida</taxon>
        <taxon>eudicotyledons</taxon>
        <taxon>Gunneridae</taxon>
        <taxon>Pentapetalae</taxon>
        <taxon>rosids</taxon>
        <taxon>malvids</taxon>
        <taxon>Myrtales</taxon>
        <taxon>Lythraceae</taxon>
        <taxon>Punica</taxon>
    </lineage>
</organism>
<accession>A0A218WMA2</accession>
<dbReference type="EMBL" id="MTKT01003950">
    <property type="protein sequence ID" value="OWM73480.1"/>
    <property type="molecule type" value="Genomic_DNA"/>
</dbReference>
<protein>
    <submittedName>
        <fullName evidence="3">Uncharacterized protein</fullName>
    </submittedName>
</protein>
<dbReference type="InterPro" id="IPR015943">
    <property type="entry name" value="WD40/YVTN_repeat-like_dom_sf"/>
</dbReference>
<reference evidence="4" key="1">
    <citation type="journal article" date="2017" name="Plant J.">
        <title>The pomegranate (Punica granatum L.) genome and the genomics of punicalagin biosynthesis.</title>
        <authorList>
            <person name="Qin G."/>
            <person name="Xu C."/>
            <person name="Ming R."/>
            <person name="Tang H."/>
            <person name="Guyot R."/>
            <person name="Kramer E.M."/>
            <person name="Hu Y."/>
            <person name="Yi X."/>
            <person name="Qi Y."/>
            <person name="Xu X."/>
            <person name="Gao Z."/>
            <person name="Pan H."/>
            <person name="Jian J."/>
            <person name="Tian Y."/>
            <person name="Yue Z."/>
            <person name="Xu Y."/>
        </authorList>
    </citation>
    <scope>NUCLEOTIDE SEQUENCE [LARGE SCALE GENOMIC DNA]</scope>
    <source>
        <strain evidence="4">cv. Dabenzi</strain>
    </source>
</reference>
<comment type="caution">
    <text evidence="3">The sequence shown here is derived from an EMBL/GenBank/DDBJ whole genome shotgun (WGS) entry which is preliminary data.</text>
</comment>
<dbReference type="SUPFAM" id="SSF50978">
    <property type="entry name" value="WD40 repeat-like"/>
    <property type="match status" value="1"/>
</dbReference>
<dbReference type="Proteomes" id="UP000197138">
    <property type="component" value="Unassembled WGS sequence"/>
</dbReference>
<dbReference type="PANTHER" id="PTHR19857:SF21">
    <property type="entry name" value="ANAPHASE-PROMOTING COMPLEX SUBUNIT 4 WD40 DOMAIN-CONTAINING PROTEIN"/>
    <property type="match status" value="1"/>
</dbReference>
<keyword evidence="1" id="KW-0853">WD repeat</keyword>
<gene>
    <name evidence="3" type="ORF">CDL15_Pgr026579</name>
</gene>
<name>A0A218WMA2_PUNGR</name>
<keyword evidence="2" id="KW-0677">Repeat</keyword>
<dbReference type="InterPro" id="IPR051179">
    <property type="entry name" value="WD_repeat_multifunction"/>
</dbReference>
<dbReference type="Gene3D" id="2.130.10.10">
    <property type="entry name" value="YVTN repeat-like/Quinoprotein amine dehydrogenase"/>
    <property type="match status" value="1"/>
</dbReference>
<dbReference type="PANTHER" id="PTHR19857">
    <property type="entry name" value="MITOCHONDRIAL DIVISION PROTEIN 1-RELATED"/>
    <property type="match status" value="1"/>
</dbReference>
<evidence type="ECO:0000313" key="3">
    <source>
        <dbReference type="EMBL" id="OWM73480.1"/>
    </source>
</evidence>
<dbReference type="AlphaFoldDB" id="A0A218WMA2"/>
<evidence type="ECO:0000256" key="1">
    <source>
        <dbReference type="ARBA" id="ARBA00022574"/>
    </source>
</evidence>
<evidence type="ECO:0000313" key="4">
    <source>
        <dbReference type="Proteomes" id="UP000197138"/>
    </source>
</evidence>